<reference evidence="2 3" key="1">
    <citation type="submission" date="2019-03" db="EMBL/GenBank/DDBJ databases">
        <title>Genomics of glacier-inhabiting Cryobacterium strains.</title>
        <authorList>
            <person name="Liu Q."/>
            <person name="Xin Y.-H."/>
        </authorList>
    </citation>
    <scope>NUCLEOTIDE SEQUENCE [LARGE SCALE GENOMIC DNA]</scope>
    <source>
        <strain evidence="2 3">Hh14</strain>
    </source>
</reference>
<dbReference type="OrthoDB" id="5116908at2"/>
<sequence length="165" mass="18413">MVDASQLAHRLPLEFQQPPRWTAPTADWVAGHLGWQPAPGWTPTPDCPPAPAGWVFWRRNEGAWEEYAHTYTARARRSIWIGLLVLGTGAIVTSALTAIAAPIGLFIVFWAAMLWGPIQIIHAARSMDTINTALLDNLRENAPRVKIELDRLAYEAYLRAYRASS</sequence>
<dbReference type="RefSeq" id="WP_134520255.1">
    <property type="nucleotide sequence ID" value="NZ_SOHE01000060.1"/>
</dbReference>
<dbReference type="EMBL" id="SOHE01000060">
    <property type="protein sequence ID" value="TFD47746.1"/>
    <property type="molecule type" value="Genomic_DNA"/>
</dbReference>
<dbReference type="Proteomes" id="UP000297447">
    <property type="component" value="Unassembled WGS sequence"/>
</dbReference>
<keyword evidence="1" id="KW-1133">Transmembrane helix</keyword>
<feature type="transmembrane region" description="Helical" evidence="1">
    <location>
        <begin position="79"/>
        <end position="99"/>
    </location>
</feature>
<keyword evidence="1" id="KW-0812">Transmembrane</keyword>
<dbReference type="AlphaFoldDB" id="A0A4V3IQR6"/>
<comment type="caution">
    <text evidence="2">The sequence shown here is derived from an EMBL/GenBank/DDBJ whole genome shotgun (WGS) entry which is preliminary data.</text>
</comment>
<keyword evidence="3" id="KW-1185">Reference proteome</keyword>
<gene>
    <name evidence="2" type="ORF">E3T55_14380</name>
</gene>
<evidence type="ECO:0000313" key="2">
    <source>
        <dbReference type="EMBL" id="TFD47746.1"/>
    </source>
</evidence>
<evidence type="ECO:0000256" key="1">
    <source>
        <dbReference type="SAM" id="Phobius"/>
    </source>
</evidence>
<name>A0A4V3IQR6_9MICO</name>
<protein>
    <submittedName>
        <fullName evidence="2">Uncharacterized protein</fullName>
    </submittedName>
</protein>
<accession>A0A4V3IQR6</accession>
<feature type="transmembrane region" description="Helical" evidence="1">
    <location>
        <begin position="105"/>
        <end position="124"/>
    </location>
</feature>
<organism evidence="2 3">
    <name type="scientific">Cryobacterium frigoriphilum</name>
    <dbReference type="NCBI Taxonomy" id="1259150"/>
    <lineage>
        <taxon>Bacteria</taxon>
        <taxon>Bacillati</taxon>
        <taxon>Actinomycetota</taxon>
        <taxon>Actinomycetes</taxon>
        <taxon>Micrococcales</taxon>
        <taxon>Microbacteriaceae</taxon>
        <taxon>Cryobacterium</taxon>
    </lineage>
</organism>
<evidence type="ECO:0000313" key="3">
    <source>
        <dbReference type="Proteomes" id="UP000297447"/>
    </source>
</evidence>
<keyword evidence="1" id="KW-0472">Membrane</keyword>
<proteinExistence type="predicted"/>